<accession>A0A8H7ANC6</accession>
<sequence>MCDGTLPWKQTHGVKLLETLFENQKDGKIRVARTIPRDIAAMPATTLILIPAPSGNPSSLANHPTPSPTSTLITHISRTYSPKPMGLYTLEHRLLIETSSLLPGHAAPRRYTHFLTLPSQYPGKTFVGTSSAATLGSVALPNELANGSATKPVDPSGELTLITIPSQPDTLFPLLMQRMSPLWVPRQAHRVEGGASFLIGDWQIRIGELRISGGQGQGRVRGCLCEIKALLGDDDDEDGDTQENNGLARAFFDDLLQGSGVDVSGIMAVKPVERGRDGLIRQYMDLLRFARS</sequence>
<evidence type="ECO:0000256" key="2">
    <source>
        <dbReference type="ARBA" id="ARBA00010743"/>
    </source>
</evidence>
<dbReference type="GO" id="GO:0016592">
    <property type="term" value="C:mediator complex"/>
    <property type="evidence" value="ECO:0007669"/>
    <property type="project" value="InterPro"/>
</dbReference>
<comment type="caution">
    <text evidence="5">The sequence shown here is derived from an EMBL/GenBank/DDBJ whole genome shotgun (WGS) entry which is preliminary data.</text>
</comment>
<keyword evidence="3 4" id="KW-0539">Nucleus</keyword>
<dbReference type="AlphaFoldDB" id="A0A8H7ANC6"/>
<comment type="function">
    <text evidence="4">Component of the Mediator complex, a coactivator involved in the regulated transcription of nearly all RNA polymerase II-dependent genes. Mediator functions as a bridge to convey information from gene-specific regulatory proteins to the basal RNA polymerase II transcription machinery. Mediator is recruited to promoters by direct interactions with regulatory proteins and serves as a scaffold for the assembly of a functional preinitiation complex with RNA polymerase II and the general transcription factors.</text>
</comment>
<name>A0A8H7ANC6_9EURO</name>
<proteinExistence type="inferred from homology"/>
<dbReference type="Proteomes" id="UP000606974">
    <property type="component" value="Unassembled WGS sequence"/>
</dbReference>
<dbReference type="Pfam" id="PF08612">
    <property type="entry name" value="Med20"/>
    <property type="match status" value="1"/>
</dbReference>
<dbReference type="EMBL" id="JAACFV010000022">
    <property type="protein sequence ID" value="KAF7511172.1"/>
    <property type="molecule type" value="Genomic_DNA"/>
</dbReference>
<keyword evidence="4" id="KW-0804">Transcription</keyword>
<keyword evidence="6" id="KW-1185">Reference proteome</keyword>
<protein>
    <recommendedName>
        <fullName evidence="4">Mediator of RNA polymerase II transcription subunit 20</fullName>
    </recommendedName>
    <alternativeName>
        <fullName evidence="4">Mediator complex subunit 20</fullName>
    </alternativeName>
</protein>
<organism evidence="5 6">
    <name type="scientific">Endocarpon pusillum</name>
    <dbReference type="NCBI Taxonomy" id="364733"/>
    <lineage>
        <taxon>Eukaryota</taxon>
        <taxon>Fungi</taxon>
        <taxon>Dikarya</taxon>
        <taxon>Ascomycota</taxon>
        <taxon>Pezizomycotina</taxon>
        <taxon>Eurotiomycetes</taxon>
        <taxon>Chaetothyriomycetidae</taxon>
        <taxon>Verrucariales</taxon>
        <taxon>Verrucariaceae</taxon>
        <taxon>Endocarpon</taxon>
    </lineage>
</organism>
<keyword evidence="4" id="KW-0010">Activator</keyword>
<dbReference type="OrthoDB" id="1854899at2759"/>
<evidence type="ECO:0000256" key="3">
    <source>
        <dbReference type="ARBA" id="ARBA00023242"/>
    </source>
</evidence>
<evidence type="ECO:0000256" key="4">
    <source>
        <dbReference type="RuleBase" id="RU364152"/>
    </source>
</evidence>
<gene>
    <name evidence="4" type="primary">MED20</name>
    <name evidence="5" type="ORF">GJ744_005069</name>
</gene>
<reference evidence="5" key="1">
    <citation type="submission" date="2020-02" db="EMBL/GenBank/DDBJ databases">
        <authorList>
            <person name="Palmer J.M."/>
        </authorList>
    </citation>
    <scope>NUCLEOTIDE SEQUENCE</scope>
    <source>
        <strain evidence="5">EPUS1.4</strain>
        <tissue evidence="5">Thallus</tissue>
    </source>
</reference>
<comment type="subunit">
    <text evidence="4">Component of the Mediator complex.</text>
</comment>
<evidence type="ECO:0000313" key="6">
    <source>
        <dbReference type="Proteomes" id="UP000606974"/>
    </source>
</evidence>
<keyword evidence="4" id="KW-0805">Transcription regulation</keyword>
<evidence type="ECO:0000256" key="1">
    <source>
        <dbReference type="ARBA" id="ARBA00004123"/>
    </source>
</evidence>
<comment type="similarity">
    <text evidence="2 4">Belongs to the Mediator complex subunit 20 family.</text>
</comment>
<dbReference type="InterPro" id="IPR013921">
    <property type="entry name" value="Mediator_Med20"/>
</dbReference>
<evidence type="ECO:0000313" key="5">
    <source>
        <dbReference type="EMBL" id="KAF7511172.1"/>
    </source>
</evidence>
<dbReference type="GO" id="GO:0003712">
    <property type="term" value="F:transcription coregulator activity"/>
    <property type="evidence" value="ECO:0007669"/>
    <property type="project" value="InterPro"/>
</dbReference>
<comment type="subcellular location">
    <subcellularLocation>
        <location evidence="1 4">Nucleus</location>
    </subcellularLocation>
</comment>
<dbReference type="GO" id="GO:0006357">
    <property type="term" value="P:regulation of transcription by RNA polymerase II"/>
    <property type="evidence" value="ECO:0007669"/>
    <property type="project" value="InterPro"/>
</dbReference>